<proteinExistence type="predicted"/>
<sequence length="587" mass="60888">MTILLDVQRLATAHVHRDWAQDAMEAPRHRAFLIGVFLCGAAALALIPLHLALAGPIGLPLLPLLGWMLLQWPLGLYVSQSGRLDHGYLVSAMLLAAALTGVAVQTGGAGSPALVGLVTVPPLAALSNSRLGLAVGAAAAGLALALVAGFGAADTAQMGNGTKVLAVGIAVACAGLLSGVLLWDRLRLKGRISSQTLHERELETAAGDVLLKSVRGGGLTLVGGEVTRLLGRDRFSRAGDWLFPHIHLQDRSAYLTALAACHAAGTPQTLDLRLESGNRRADGQTAPDQIWVSVSMHAAADAGTPAHGAGSGASVLIKLTDITVQKREDLCRQGAMEAEKADLAARLDFLRAAGPELAGPVRDILTLSDLLAGVPMAPGRESPHVRTMSAQLHCAGTRLQLAVKGMQASLDLEAGARPLQVEALSLDAALDRAVREAASLASVSGMEIRLRKGADLPSIPADKDLLDQMLLHMLVTVAGAGEPGQVVVVDVSRNVSAVAVEAGLGEGPDAPRPASVPGHAVSIFRRDLMRRLAAALNATCEIDPDHARGARIRLALPCPQARLAPNQVGIASEPVDLEHGIPLRKSA</sequence>
<feature type="transmembrane region" description="Helical" evidence="1">
    <location>
        <begin position="131"/>
        <end position="152"/>
    </location>
</feature>
<reference evidence="2" key="2">
    <citation type="submission" date="2020-09" db="EMBL/GenBank/DDBJ databases">
        <authorList>
            <person name="Sun Q."/>
            <person name="Zhou Y."/>
        </authorList>
    </citation>
    <scope>NUCLEOTIDE SEQUENCE</scope>
    <source>
        <strain evidence="2">CGMCC 1.12426</strain>
    </source>
</reference>
<feature type="transmembrane region" description="Helical" evidence="1">
    <location>
        <begin position="57"/>
        <end position="76"/>
    </location>
</feature>
<reference evidence="2" key="1">
    <citation type="journal article" date="2014" name="Int. J. Syst. Evol. Microbiol.">
        <title>Complete genome sequence of Corynebacterium casei LMG S-19264T (=DSM 44701T), isolated from a smear-ripened cheese.</title>
        <authorList>
            <consortium name="US DOE Joint Genome Institute (JGI-PGF)"/>
            <person name="Walter F."/>
            <person name="Albersmeier A."/>
            <person name="Kalinowski J."/>
            <person name="Ruckert C."/>
        </authorList>
    </citation>
    <scope>NUCLEOTIDE SEQUENCE</scope>
    <source>
        <strain evidence="2">CGMCC 1.12426</strain>
    </source>
</reference>
<feature type="transmembrane region" description="Helical" evidence="1">
    <location>
        <begin position="88"/>
        <end position="111"/>
    </location>
</feature>
<dbReference type="EMBL" id="BMFA01000006">
    <property type="protein sequence ID" value="GGB50699.1"/>
    <property type="molecule type" value="Genomic_DNA"/>
</dbReference>
<dbReference type="Proteomes" id="UP000605148">
    <property type="component" value="Unassembled WGS sequence"/>
</dbReference>
<dbReference type="RefSeq" id="WP_150496178.1">
    <property type="nucleotide sequence ID" value="NZ_BMFA01000006.1"/>
</dbReference>
<keyword evidence="1" id="KW-0812">Transmembrane</keyword>
<feature type="transmembrane region" description="Helical" evidence="1">
    <location>
        <begin position="31"/>
        <end position="51"/>
    </location>
</feature>
<evidence type="ECO:0000313" key="2">
    <source>
        <dbReference type="EMBL" id="GGB50699.1"/>
    </source>
</evidence>
<name>A0A916X0V8_9HYPH</name>
<gene>
    <name evidence="2" type="ORF">GCM10011316_23530</name>
</gene>
<organism evidence="2 3">
    <name type="scientific">Roseibium aquae</name>
    <dbReference type="NCBI Taxonomy" id="1323746"/>
    <lineage>
        <taxon>Bacteria</taxon>
        <taxon>Pseudomonadati</taxon>
        <taxon>Pseudomonadota</taxon>
        <taxon>Alphaproteobacteria</taxon>
        <taxon>Hyphomicrobiales</taxon>
        <taxon>Stappiaceae</taxon>
        <taxon>Roseibium</taxon>
    </lineage>
</organism>
<keyword evidence="1" id="KW-1133">Transmembrane helix</keyword>
<dbReference type="AlphaFoldDB" id="A0A916X0V8"/>
<protein>
    <submittedName>
        <fullName evidence="2">Uncharacterized protein</fullName>
    </submittedName>
</protein>
<keyword evidence="1" id="KW-0472">Membrane</keyword>
<evidence type="ECO:0000256" key="1">
    <source>
        <dbReference type="SAM" id="Phobius"/>
    </source>
</evidence>
<keyword evidence="3" id="KW-1185">Reference proteome</keyword>
<evidence type="ECO:0000313" key="3">
    <source>
        <dbReference type="Proteomes" id="UP000605148"/>
    </source>
</evidence>
<dbReference type="Gene3D" id="3.30.565.10">
    <property type="entry name" value="Histidine kinase-like ATPase, C-terminal domain"/>
    <property type="match status" value="1"/>
</dbReference>
<feature type="transmembrane region" description="Helical" evidence="1">
    <location>
        <begin position="164"/>
        <end position="183"/>
    </location>
</feature>
<accession>A0A916X0V8</accession>
<dbReference type="InterPro" id="IPR036890">
    <property type="entry name" value="HATPase_C_sf"/>
</dbReference>
<comment type="caution">
    <text evidence="2">The sequence shown here is derived from an EMBL/GenBank/DDBJ whole genome shotgun (WGS) entry which is preliminary data.</text>
</comment>
<dbReference type="OrthoDB" id="9813151at2"/>